<dbReference type="Proteomes" id="UP000218702">
    <property type="component" value="Chromosome"/>
</dbReference>
<dbReference type="InterPro" id="IPR008538">
    <property type="entry name" value="Uma2"/>
</dbReference>
<dbReference type="OrthoDB" id="517930at2"/>
<accession>A0A1Z4V9U2</accession>
<dbReference type="AlphaFoldDB" id="A0A1Z4V9U2"/>
<dbReference type="SUPFAM" id="SSF52980">
    <property type="entry name" value="Restriction endonuclease-like"/>
    <property type="match status" value="1"/>
</dbReference>
<proteinExistence type="predicted"/>
<evidence type="ECO:0000259" key="1">
    <source>
        <dbReference type="Pfam" id="PF05685"/>
    </source>
</evidence>
<dbReference type="InterPro" id="IPR011335">
    <property type="entry name" value="Restrct_endonuc-II-like"/>
</dbReference>
<dbReference type="InterPro" id="IPR012296">
    <property type="entry name" value="Nuclease_put_TT1808"/>
</dbReference>
<dbReference type="CDD" id="cd06260">
    <property type="entry name" value="DUF820-like"/>
    <property type="match status" value="1"/>
</dbReference>
<dbReference type="KEGG" id="dcm:NIES806_43970"/>
<keyword evidence="3" id="KW-1185">Reference proteome</keyword>
<evidence type="ECO:0000313" key="2">
    <source>
        <dbReference type="EMBL" id="BAZ88163.1"/>
    </source>
</evidence>
<sequence length="188" mass="21436">MTYTPVSTLISLIDFLKLPETKPASEYIDGNIYQKPMPKGKHSAVQTFLAPAINQIATPKKIARAFTELRCTFGGRSIVPDISVFNWELIPLDDNGEIQNEFTIPPNWTIEILSPEQSSTRVINNILFCLKHGTELGWLIDPQERLIMTFLPNQLPEVKQNQDILPVLNTLTEWEISVEDIFRCLRLN</sequence>
<reference evidence="2 3" key="1">
    <citation type="submission" date="2017-06" db="EMBL/GenBank/DDBJ databases">
        <title>Genome sequencing of cyanobaciteial culture collection at National Institute for Environmental Studies (NIES).</title>
        <authorList>
            <person name="Hirose Y."/>
            <person name="Shimura Y."/>
            <person name="Fujisawa T."/>
            <person name="Nakamura Y."/>
            <person name="Kawachi M."/>
        </authorList>
    </citation>
    <scope>NUCLEOTIDE SEQUENCE [LARGE SCALE GENOMIC DNA]</scope>
    <source>
        <strain evidence="2 3">NIES-806</strain>
    </source>
</reference>
<dbReference type="PANTHER" id="PTHR34107">
    <property type="entry name" value="SLL0198 PROTEIN-RELATED"/>
    <property type="match status" value="1"/>
</dbReference>
<feature type="domain" description="Putative restriction endonuclease" evidence="1">
    <location>
        <begin position="14"/>
        <end position="179"/>
    </location>
</feature>
<dbReference type="RefSeq" id="WP_096670581.1">
    <property type="nucleotide sequence ID" value="NZ_AP018316.1"/>
</dbReference>
<evidence type="ECO:0000313" key="3">
    <source>
        <dbReference type="Proteomes" id="UP000218702"/>
    </source>
</evidence>
<dbReference type="PANTHER" id="PTHR34107:SF5">
    <property type="entry name" value="SLL1355 PROTEIN"/>
    <property type="match status" value="1"/>
</dbReference>
<dbReference type="Pfam" id="PF05685">
    <property type="entry name" value="Uma2"/>
    <property type="match status" value="1"/>
</dbReference>
<organism evidence="2 3">
    <name type="scientific">Dolichospermum compactum NIES-806</name>
    <dbReference type="NCBI Taxonomy" id="1973481"/>
    <lineage>
        <taxon>Bacteria</taxon>
        <taxon>Bacillati</taxon>
        <taxon>Cyanobacteriota</taxon>
        <taxon>Cyanophyceae</taxon>
        <taxon>Nostocales</taxon>
        <taxon>Aphanizomenonaceae</taxon>
        <taxon>Dolichospermum</taxon>
        <taxon>Dolichospermum compactum</taxon>
    </lineage>
</organism>
<protein>
    <recommendedName>
        <fullName evidence="1">Putative restriction endonuclease domain-containing protein</fullName>
    </recommendedName>
</protein>
<dbReference type="EMBL" id="AP018316">
    <property type="protein sequence ID" value="BAZ88163.1"/>
    <property type="molecule type" value="Genomic_DNA"/>
</dbReference>
<dbReference type="Gene3D" id="3.90.1570.10">
    <property type="entry name" value="tt1808, chain A"/>
    <property type="match status" value="1"/>
</dbReference>
<gene>
    <name evidence="2" type="ORF">NIES806_43970</name>
</gene>
<name>A0A1Z4V9U2_9CYAN</name>